<organism evidence="11 12">
    <name type="scientific">Canis lupus dingo</name>
    <name type="common">dingo</name>
    <dbReference type="NCBI Taxonomy" id="286419"/>
    <lineage>
        <taxon>Eukaryota</taxon>
        <taxon>Metazoa</taxon>
        <taxon>Chordata</taxon>
        <taxon>Craniata</taxon>
        <taxon>Vertebrata</taxon>
        <taxon>Euteleostomi</taxon>
        <taxon>Mammalia</taxon>
        <taxon>Eutheria</taxon>
        <taxon>Laurasiatheria</taxon>
        <taxon>Carnivora</taxon>
        <taxon>Caniformia</taxon>
        <taxon>Canidae</taxon>
        <taxon>Canis</taxon>
    </lineage>
</organism>
<evidence type="ECO:0000256" key="1">
    <source>
        <dbReference type="ARBA" id="ARBA00003263"/>
    </source>
</evidence>
<evidence type="ECO:0000256" key="7">
    <source>
        <dbReference type="ARBA" id="ARBA00023155"/>
    </source>
</evidence>
<dbReference type="GO" id="GO:0000977">
    <property type="term" value="F:RNA polymerase II transcription regulatory region sequence-specific DNA binding"/>
    <property type="evidence" value="ECO:0007669"/>
    <property type="project" value="TreeGrafter"/>
</dbReference>
<sequence length="366" mass="37959">MSSLYYANALFSKYPAASSVFATGAFPEQTSCAFASNPQRPGYGAGSGASFAASMQGLYPGGGGMAGQSAAGVYAAGYGLEPSSFNMHCAPFEQNLSGVCPGDSAKAAGAKEQRDSDLAAESNFRIYPWMRSSGNAAHRAIPSRAAVARAHPPPGRPLPGQVPLSASRVLPVGGRPWGLGCSSAATRRAAPTPPPFLLGALRLLLLPWRISLRRRLGAPSPPPAPHLSSRPFSFKYLSAAPARAGDEAVCLVEEGWGLQRIAIRVSPLPSLFPAAGDLSSGCVPQPQLGGLGEGARSAEQFSPPPSLLANPAPPLFPSGQLEVGSRGLAGGGGMRRDEDPARDTEPERQVERGGLKPREMRLLTPQ</sequence>
<comment type="similarity">
    <text evidence="3">Belongs to the Antp homeobox family.</text>
</comment>
<evidence type="ECO:0000313" key="11">
    <source>
        <dbReference type="Ensembl" id="ENSCAFP00020029923.1"/>
    </source>
</evidence>
<accession>A0A8C0LCA9</accession>
<evidence type="ECO:0000256" key="6">
    <source>
        <dbReference type="ARBA" id="ARBA00023125"/>
    </source>
</evidence>
<keyword evidence="6" id="KW-0238">DNA-binding</keyword>
<reference evidence="11" key="2">
    <citation type="submission" date="2025-09" db="UniProtKB">
        <authorList>
            <consortium name="Ensembl"/>
        </authorList>
    </citation>
    <scope>IDENTIFICATION</scope>
</reference>
<dbReference type="GeneTree" id="ENSGT00940000161230"/>
<protein>
    <recommendedName>
        <fullName evidence="13">Homeobox B7</fullName>
    </recommendedName>
</protein>
<dbReference type="AlphaFoldDB" id="A0A8C0LCA9"/>
<name>A0A8C0LCA9_CANLU</name>
<keyword evidence="5" id="KW-0805">Transcription regulation</keyword>
<dbReference type="InterPro" id="IPR050948">
    <property type="entry name" value="Antp_homeobox_TF"/>
</dbReference>
<evidence type="ECO:0000313" key="12">
    <source>
        <dbReference type="Proteomes" id="UP000694391"/>
    </source>
</evidence>
<keyword evidence="4" id="KW-0217">Developmental protein</keyword>
<dbReference type="Proteomes" id="UP000694391">
    <property type="component" value="Unplaced"/>
</dbReference>
<evidence type="ECO:0000256" key="3">
    <source>
        <dbReference type="ARBA" id="ARBA00009107"/>
    </source>
</evidence>
<evidence type="ECO:0000256" key="8">
    <source>
        <dbReference type="ARBA" id="ARBA00023163"/>
    </source>
</evidence>
<proteinExistence type="inferred from homology"/>
<evidence type="ECO:0000256" key="2">
    <source>
        <dbReference type="ARBA" id="ARBA00004123"/>
    </source>
</evidence>
<dbReference type="InterPro" id="IPR001827">
    <property type="entry name" value="Homeobox_Antennapedia_CS"/>
</dbReference>
<evidence type="ECO:0000256" key="5">
    <source>
        <dbReference type="ARBA" id="ARBA00023015"/>
    </source>
</evidence>
<comment type="function">
    <text evidence="1">Sequence-specific transcription factor which is part of a developmental regulatory system that provides cells with specific positional identities on the anterior-posterior axis.</text>
</comment>
<reference evidence="11" key="1">
    <citation type="submission" date="2025-08" db="UniProtKB">
        <authorList>
            <consortium name="Ensembl"/>
        </authorList>
    </citation>
    <scope>IDENTIFICATION</scope>
</reference>
<dbReference type="GO" id="GO:0000981">
    <property type="term" value="F:DNA-binding transcription factor activity, RNA polymerase II-specific"/>
    <property type="evidence" value="ECO:0007669"/>
    <property type="project" value="TreeGrafter"/>
</dbReference>
<feature type="region of interest" description="Disordered" evidence="10">
    <location>
        <begin position="283"/>
        <end position="366"/>
    </location>
</feature>
<dbReference type="PANTHER" id="PTHR46166">
    <property type="entry name" value="HOMEOBOX DOMAIN-CONTAINING PROTEIN"/>
    <property type="match status" value="1"/>
</dbReference>
<evidence type="ECO:0008006" key="13">
    <source>
        <dbReference type="Google" id="ProtNLM"/>
    </source>
</evidence>
<dbReference type="Ensembl" id="ENSCAFT00020034489.1">
    <property type="protein sequence ID" value="ENSCAFP00020029923.1"/>
    <property type="gene ID" value="ENSCAFG00020023303.1"/>
</dbReference>
<feature type="compositionally biased region" description="Basic and acidic residues" evidence="10">
    <location>
        <begin position="334"/>
        <end position="366"/>
    </location>
</feature>
<evidence type="ECO:0000256" key="9">
    <source>
        <dbReference type="ARBA" id="ARBA00023242"/>
    </source>
</evidence>
<keyword evidence="12" id="KW-1185">Reference proteome</keyword>
<comment type="subcellular location">
    <subcellularLocation>
        <location evidence="2">Nucleus</location>
    </subcellularLocation>
</comment>
<keyword evidence="7" id="KW-0371">Homeobox</keyword>
<dbReference type="PROSITE" id="PS00032">
    <property type="entry name" value="ANTENNAPEDIA"/>
    <property type="match status" value="1"/>
</dbReference>
<evidence type="ECO:0000256" key="10">
    <source>
        <dbReference type="SAM" id="MobiDB-lite"/>
    </source>
</evidence>
<dbReference type="GO" id="GO:0005634">
    <property type="term" value="C:nucleus"/>
    <property type="evidence" value="ECO:0007669"/>
    <property type="project" value="UniProtKB-SubCell"/>
</dbReference>
<evidence type="ECO:0000256" key="4">
    <source>
        <dbReference type="ARBA" id="ARBA00022473"/>
    </source>
</evidence>
<dbReference type="PANTHER" id="PTHR46166:SF2">
    <property type="entry name" value="HOMEOBOX PROTEIN HOX-B8"/>
    <property type="match status" value="1"/>
</dbReference>
<keyword evidence="9" id="KW-0539">Nucleus</keyword>
<feature type="compositionally biased region" description="Pro residues" evidence="10">
    <location>
        <begin position="302"/>
        <end position="316"/>
    </location>
</feature>
<keyword evidence="8" id="KW-0804">Transcription</keyword>